<dbReference type="AlphaFoldDB" id="A0A1V2GTA6"/>
<evidence type="ECO:0000313" key="3">
    <source>
        <dbReference type="Proteomes" id="UP000188879"/>
    </source>
</evidence>
<organism evidence="2 3">
    <name type="scientific">Teichococcus deserti</name>
    <dbReference type="NCBI Taxonomy" id="1817963"/>
    <lineage>
        <taxon>Bacteria</taxon>
        <taxon>Pseudomonadati</taxon>
        <taxon>Pseudomonadota</taxon>
        <taxon>Alphaproteobacteria</taxon>
        <taxon>Acetobacterales</taxon>
        <taxon>Roseomonadaceae</taxon>
        <taxon>Roseomonas</taxon>
    </lineage>
</organism>
<feature type="region of interest" description="Disordered" evidence="1">
    <location>
        <begin position="14"/>
        <end position="36"/>
    </location>
</feature>
<gene>
    <name evidence="2" type="ORF">BKE38_29690</name>
</gene>
<dbReference type="Proteomes" id="UP000188879">
    <property type="component" value="Unassembled WGS sequence"/>
</dbReference>
<dbReference type="EMBL" id="MLCO01000563">
    <property type="protein sequence ID" value="ONG42353.1"/>
    <property type="molecule type" value="Genomic_DNA"/>
</dbReference>
<dbReference type="RefSeq" id="WP_076960711.1">
    <property type="nucleotide sequence ID" value="NZ_MLCO01000563.1"/>
</dbReference>
<accession>A0A1V2GTA6</accession>
<sequence length="71" mass="7411">MAPVVPAALLIPVAPPEPEPVAEAQPEPLPPPMPLSELLRRVTPAAEPNPPPVPASPTAEVLRGLRLFGRS</sequence>
<keyword evidence="3" id="KW-1185">Reference proteome</keyword>
<protein>
    <submittedName>
        <fullName evidence="2">Uncharacterized protein</fullName>
    </submittedName>
</protein>
<reference evidence="2 3" key="1">
    <citation type="submission" date="2016-10" db="EMBL/GenBank/DDBJ databases">
        <title>Draft Genome sequence of Roseomonas sp. strain M3.</title>
        <authorList>
            <person name="Subhash Y."/>
            <person name="Lee S."/>
        </authorList>
    </citation>
    <scope>NUCLEOTIDE SEQUENCE [LARGE SCALE GENOMIC DNA]</scope>
    <source>
        <strain evidence="2 3">M3</strain>
    </source>
</reference>
<evidence type="ECO:0000313" key="2">
    <source>
        <dbReference type="EMBL" id="ONG42353.1"/>
    </source>
</evidence>
<proteinExistence type="predicted"/>
<name>A0A1V2GTA6_9PROT</name>
<comment type="caution">
    <text evidence="2">The sequence shown here is derived from an EMBL/GenBank/DDBJ whole genome shotgun (WGS) entry which is preliminary data.</text>
</comment>
<evidence type="ECO:0000256" key="1">
    <source>
        <dbReference type="SAM" id="MobiDB-lite"/>
    </source>
</evidence>